<dbReference type="GO" id="GO:0055075">
    <property type="term" value="P:potassium ion homeostasis"/>
    <property type="evidence" value="ECO:0007669"/>
    <property type="project" value="TreeGrafter"/>
</dbReference>
<evidence type="ECO:0000313" key="6">
    <source>
        <dbReference type="EMBL" id="NXL92637.1"/>
    </source>
</evidence>
<comment type="caution">
    <text evidence="6">The sequence shown here is derived from an EMBL/GenBank/DDBJ whole genome shotgun (WGS) entry which is preliminary data.</text>
</comment>
<feature type="non-terminal residue" evidence="6">
    <location>
        <position position="139"/>
    </location>
</feature>
<dbReference type="PANTHER" id="PTHR11827">
    <property type="entry name" value="SOLUTE CARRIER FAMILY 12, CATION COTRANSPORTERS"/>
    <property type="match status" value="1"/>
</dbReference>
<name>A0A7L0WNM2_ALELA</name>
<accession>A0A7L0WNM2</accession>
<evidence type="ECO:0000313" key="7">
    <source>
        <dbReference type="Proteomes" id="UP000562322"/>
    </source>
</evidence>
<evidence type="ECO:0000256" key="1">
    <source>
        <dbReference type="ARBA" id="ARBA00004141"/>
    </source>
</evidence>
<keyword evidence="7" id="KW-1185">Reference proteome</keyword>
<dbReference type="GO" id="GO:0045202">
    <property type="term" value="C:synapse"/>
    <property type="evidence" value="ECO:0007669"/>
    <property type="project" value="GOC"/>
</dbReference>
<keyword evidence="2 5" id="KW-0812">Transmembrane</keyword>
<dbReference type="GO" id="GO:0005886">
    <property type="term" value="C:plasma membrane"/>
    <property type="evidence" value="ECO:0007669"/>
    <property type="project" value="TreeGrafter"/>
</dbReference>
<dbReference type="PANTHER" id="PTHR11827:SF73">
    <property type="entry name" value="KAZACHOC, ISOFORM G"/>
    <property type="match status" value="1"/>
</dbReference>
<keyword evidence="4 5" id="KW-0472">Membrane</keyword>
<dbReference type="GO" id="GO:1990573">
    <property type="term" value="P:potassium ion import across plasma membrane"/>
    <property type="evidence" value="ECO:0007669"/>
    <property type="project" value="TreeGrafter"/>
</dbReference>
<evidence type="ECO:0000256" key="4">
    <source>
        <dbReference type="ARBA" id="ARBA00023136"/>
    </source>
</evidence>
<dbReference type="GO" id="GO:0015379">
    <property type="term" value="F:potassium:chloride symporter activity"/>
    <property type="evidence" value="ECO:0007669"/>
    <property type="project" value="TreeGrafter"/>
</dbReference>
<organism evidence="6 7">
    <name type="scientific">Alectura lathami</name>
    <name type="common">Australian brush turkey</name>
    <dbReference type="NCBI Taxonomy" id="81907"/>
    <lineage>
        <taxon>Eukaryota</taxon>
        <taxon>Metazoa</taxon>
        <taxon>Chordata</taxon>
        <taxon>Craniata</taxon>
        <taxon>Vertebrata</taxon>
        <taxon>Euteleostomi</taxon>
        <taxon>Archelosauria</taxon>
        <taxon>Archosauria</taxon>
        <taxon>Dinosauria</taxon>
        <taxon>Saurischia</taxon>
        <taxon>Theropoda</taxon>
        <taxon>Coelurosauria</taxon>
        <taxon>Aves</taxon>
        <taxon>Neognathae</taxon>
        <taxon>Galloanserae</taxon>
        <taxon>Galliformes</taxon>
        <taxon>Megapodiidae</taxon>
        <taxon>Alectura</taxon>
    </lineage>
</organism>
<dbReference type="AlphaFoldDB" id="A0A7L0WNM2"/>
<reference evidence="6 7" key="1">
    <citation type="submission" date="2019-09" db="EMBL/GenBank/DDBJ databases">
        <title>Bird 10,000 Genomes (B10K) Project - Family phase.</title>
        <authorList>
            <person name="Zhang G."/>
        </authorList>
    </citation>
    <scope>NUCLEOTIDE SEQUENCE [LARGE SCALE GENOMIC DNA]</scope>
    <source>
        <strain evidence="6">B10K-DU-001-39</strain>
        <tissue evidence="6">Muscle</tissue>
    </source>
</reference>
<dbReference type="GO" id="GO:0055064">
    <property type="term" value="P:chloride ion homeostasis"/>
    <property type="evidence" value="ECO:0007669"/>
    <property type="project" value="TreeGrafter"/>
</dbReference>
<feature type="non-terminal residue" evidence="6">
    <location>
        <position position="1"/>
    </location>
</feature>
<gene>
    <name evidence="6" type="primary">Slc12a6</name>
    <name evidence="6" type="ORF">ALELAT_R14774</name>
</gene>
<dbReference type="Proteomes" id="UP000562322">
    <property type="component" value="Unassembled WGS sequence"/>
</dbReference>
<keyword evidence="3 5" id="KW-1133">Transmembrane helix</keyword>
<evidence type="ECO:0000256" key="3">
    <source>
        <dbReference type="ARBA" id="ARBA00022989"/>
    </source>
</evidence>
<feature type="transmembrane region" description="Helical" evidence="5">
    <location>
        <begin position="97"/>
        <end position="121"/>
    </location>
</feature>
<evidence type="ECO:0000256" key="5">
    <source>
        <dbReference type="SAM" id="Phobius"/>
    </source>
</evidence>
<dbReference type="GO" id="GO:0007268">
    <property type="term" value="P:chemical synaptic transmission"/>
    <property type="evidence" value="ECO:0007669"/>
    <property type="project" value="TreeGrafter"/>
</dbReference>
<proteinExistence type="predicted"/>
<dbReference type="OrthoDB" id="9397390at2759"/>
<dbReference type="InterPro" id="IPR004842">
    <property type="entry name" value="SLC12A_fam"/>
</dbReference>
<protein>
    <submittedName>
        <fullName evidence="6">S12A6 protein</fullName>
    </submittedName>
</protein>
<dbReference type="EMBL" id="VXAV01009148">
    <property type="protein sequence ID" value="NXL92637.1"/>
    <property type="molecule type" value="Genomic_DNA"/>
</dbReference>
<evidence type="ECO:0000256" key="2">
    <source>
        <dbReference type="ARBA" id="ARBA00022692"/>
    </source>
</evidence>
<sequence length="139" mass="15092">QALARGELRALAVTLVVAELGVLLGSLDLAAPVLSVCVVTYPLCGDIAVTSWWYHSDITVTLPSPRFCLTCYLCLNLACALQGMLPAPGWSPRCRLYHWALSLLGAALCLALMFITCWFYALPALGMAAMAYKYLEYQG</sequence>
<dbReference type="GO" id="GO:0006884">
    <property type="term" value="P:cell volume homeostasis"/>
    <property type="evidence" value="ECO:0007669"/>
    <property type="project" value="TreeGrafter"/>
</dbReference>
<comment type="subcellular location">
    <subcellularLocation>
        <location evidence="1">Membrane</location>
        <topology evidence="1">Multi-pass membrane protein</topology>
    </subcellularLocation>
</comment>